<feature type="transmembrane region" description="Helical" evidence="6">
    <location>
        <begin position="12"/>
        <end position="32"/>
    </location>
</feature>
<feature type="transmembrane region" description="Helical" evidence="6">
    <location>
        <begin position="44"/>
        <end position="67"/>
    </location>
</feature>
<evidence type="ECO:0008006" key="9">
    <source>
        <dbReference type="Google" id="ProtNLM"/>
    </source>
</evidence>
<evidence type="ECO:0000313" key="8">
    <source>
        <dbReference type="Proteomes" id="UP000019471"/>
    </source>
</evidence>
<name>W9WUJ3_9EURO</name>
<keyword evidence="4 6" id="KW-0472">Membrane</keyword>
<evidence type="ECO:0000313" key="7">
    <source>
        <dbReference type="EMBL" id="EXJ68720.1"/>
    </source>
</evidence>
<keyword evidence="3 6" id="KW-1133">Transmembrane helix</keyword>
<feature type="transmembrane region" description="Helical" evidence="6">
    <location>
        <begin position="162"/>
        <end position="185"/>
    </location>
</feature>
<reference evidence="7 8" key="1">
    <citation type="submission" date="2013-03" db="EMBL/GenBank/DDBJ databases">
        <title>The Genome Sequence of Cladophialophora psammophila CBS 110553.</title>
        <authorList>
            <consortium name="The Broad Institute Genomics Platform"/>
            <person name="Cuomo C."/>
            <person name="de Hoog S."/>
            <person name="Gorbushina A."/>
            <person name="Walker B."/>
            <person name="Young S.K."/>
            <person name="Zeng Q."/>
            <person name="Gargeya S."/>
            <person name="Fitzgerald M."/>
            <person name="Haas B."/>
            <person name="Abouelleil A."/>
            <person name="Allen A.W."/>
            <person name="Alvarado L."/>
            <person name="Arachchi H.M."/>
            <person name="Berlin A.M."/>
            <person name="Chapman S.B."/>
            <person name="Gainer-Dewar J."/>
            <person name="Goldberg J."/>
            <person name="Griggs A."/>
            <person name="Gujja S."/>
            <person name="Hansen M."/>
            <person name="Howarth C."/>
            <person name="Imamovic A."/>
            <person name="Ireland A."/>
            <person name="Larimer J."/>
            <person name="McCowan C."/>
            <person name="Murphy C."/>
            <person name="Pearson M."/>
            <person name="Poon T.W."/>
            <person name="Priest M."/>
            <person name="Roberts A."/>
            <person name="Saif S."/>
            <person name="Shea T."/>
            <person name="Sisk P."/>
            <person name="Sykes S."/>
            <person name="Wortman J."/>
            <person name="Nusbaum C."/>
            <person name="Birren B."/>
        </authorList>
    </citation>
    <scope>NUCLEOTIDE SEQUENCE [LARGE SCALE GENOMIC DNA]</scope>
    <source>
        <strain evidence="7 8">CBS 110553</strain>
    </source>
</reference>
<dbReference type="HOGENOM" id="CLU_033734_1_0_1"/>
<sequence>MEPHCEEIARVSYTNFGLSLFILVGILISYLPQHIRIIRLRSSFGLSPYFVLLGTSSGTCAFANILVLPRSRADIACCREVDEFACLAGLLGIAQVGVQWCCFGVILLLFLIFFPRRELASAPLDDDIANGFDCDPPEYSATTADIPPIKEAAPLAPSYRTALVVVAICVLHAAVTAILSFYFIYAAPHLAQSWANFLGILSTVLASIQYFPQIYTTFTLKRVGSLSIPMMCIQTPGSFVWAGSLAARLGPEGWSAWGVYLVTGCLQGTLLVMGSYFEIVRRRKEKDELRGRMHYNPNVEREETTAQDASEETPLLRSD</sequence>
<organism evidence="7 8">
    <name type="scientific">Cladophialophora psammophila CBS 110553</name>
    <dbReference type="NCBI Taxonomy" id="1182543"/>
    <lineage>
        <taxon>Eukaryota</taxon>
        <taxon>Fungi</taxon>
        <taxon>Dikarya</taxon>
        <taxon>Ascomycota</taxon>
        <taxon>Pezizomycotina</taxon>
        <taxon>Eurotiomycetes</taxon>
        <taxon>Chaetothyriomycetidae</taxon>
        <taxon>Chaetothyriales</taxon>
        <taxon>Herpotrichiellaceae</taxon>
        <taxon>Cladophialophora</taxon>
    </lineage>
</organism>
<dbReference type="InterPro" id="IPR051415">
    <property type="entry name" value="LAAT-1"/>
</dbReference>
<dbReference type="PANTHER" id="PTHR16201">
    <property type="entry name" value="SEVEN TRANSMEMBRANE PROTEIN 1-RELATED"/>
    <property type="match status" value="1"/>
</dbReference>
<feature type="transmembrane region" description="Helical" evidence="6">
    <location>
        <begin position="191"/>
        <end position="211"/>
    </location>
</feature>
<evidence type="ECO:0000256" key="3">
    <source>
        <dbReference type="ARBA" id="ARBA00022989"/>
    </source>
</evidence>
<dbReference type="eggNOG" id="ENOG502QV5C">
    <property type="taxonomic scope" value="Eukaryota"/>
</dbReference>
<evidence type="ECO:0000256" key="5">
    <source>
        <dbReference type="SAM" id="MobiDB-lite"/>
    </source>
</evidence>
<dbReference type="AlphaFoldDB" id="W9WUJ3"/>
<dbReference type="SMART" id="SM00679">
    <property type="entry name" value="CTNS"/>
    <property type="match status" value="2"/>
</dbReference>
<dbReference type="Pfam" id="PF04193">
    <property type="entry name" value="PQ-loop"/>
    <property type="match status" value="2"/>
</dbReference>
<feature type="transmembrane region" description="Helical" evidence="6">
    <location>
        <begin position="223"/>
        <end position="242"/>
    </location>
</feature>
<evidence type="ECO:0000256" key="1">
    <source>
        <dbReference type="ARBA" id="ARBA00004141"/>
    </source>
</evidence>
<evidence type="ECO:0000256" key="4">
    <source>
        <dbReference type="ARBA" id="ARBA00023136"/>
    </source>
</evidence>
<accession>W9WUJ3</accession>
<evidence type="ECO:0000256" key="6">
    <source>
        <dbReference type="SAM" id="Phobius"/>
    </source>
</evidence>
<keyword evidence="2 6" id="KW-0812">Transmembrane</keyword>
<feature type="region of interest" description="Disordered" evidence="5">
    <location>
        <begin position="291"/>
        <end position="319"/>
    </location>
</feature>
<protein>
    <recommendedName>
        <fullName evidence="9">PQ loop repeat protein</fullName>
    </recommendedName>
</protein>
<dbReference type="GeneID" id="19193213"/>
<keyword evidence="8" id="KW-1185">Reference proteome</keyword>
<dbReference type="Gene3D" id="1.20.1280.290">
    <property type="match status" value="2"/>
</dbReference>
<comment type="subcellular location">
    <subcellularLocation>
        <location evidence="1">Membrane</location>
        <topology evidence="1">Multi-pass membrane protein</topology>
    </subcellularLocation>
</comment>
<dbReference type="GO" id="GO:0016020">
    <property type="term" value="C:membrane"/>
    <property type="evidence" value="ECO:0007669"/>
    <property type="project" value="UniProtKB-SubCell"/>
</dbReference>
<dbReference type="Proteomes" id="UP000019471">
    <property type="component" value="Unassembled WGS sequence"/>
</dbReference>
<dbReference type="RefSeq" id="XP_007747286.1">
    <property type="nucleotide sequence ID" value="XM_007749096.1"/>
</dbReference>
<proteinExistence type="predicted"/>
<comment type="caution">
    <text evidence="7">The sequence shown here is derived from an EMBL/GenBank/DDBJ whole genome shotgun (WGS) entry which is preliminary data.</text>
</comment>
<gene>
    <name evidence="7" type="ORF">A1O5_08514</name>
</gene>
<feature type="transmembrane region" description="Helical" evidence="6">
    <location>
        <begin position="254"/>
        <end position="277"/>
    </location>
</feature>
<feature type="transmembrane region" description="Helical" evidence="6">
    <location>
        <begin position="87"/>
        <end position="114"/>
    </location>
</feature>
<dbReference type="EMBL" id="AMGX01000013">
    <property type="protein sequence ID" value="EXJ68720.1"/>
    <property type="molecule type" value="Genomic_DNA"/>
</dbReference>
<dbReference type="OrthoDB" id="19344at2759"/>
<evidence type="ECO:0000256" key="2">
    <source>
        <dbReference type="ARBA" id="ARBA00022692"/>
    </source>
</evidence>
<dbReference type="PANTHER" id="PTHR16201:SF11">
    <property type="entry name" value="PQ-LOOP REPEAT-CONTAINING PROTEIN"/>
    <property type="match status" value="1"/>
</dbReference>
<dbReference type="InterPro" id="IPR006603">
    <property type="entry name" value="PQ-loop_rpt"/>
</dbReference>